<feature type="domain" description="Reverse transcriptase" evidence="2">
    <location>
        <begin position="1091"/>
        <end position="1366"/>
    </location>
</feature>
<name>A0A0K3CQZ3_RHOTO</name>
<evidence type="ECO:0000259" key="3">
    <source>
        <dbReference type="PROSITE" id="PS50879"/>
    </source>
</evidence>
<feature type="compositionally biased region" description="Polar residues" evidence="1">
    <location>
        <begin position="651"/>
        <end position="663"/>
    </location>
</feature>
<gene>
    <name evidence="4" type="primary">FGENESH: predicted gene_10.324</name>
    <name evidence="4" type="ORF">BN2166_0054870</name>
</gene>
<feature type="region of interest" description="Disordered" evidence="1">
    <location>
        <begin position="639"/>
        <end position="670"/>
    </location>
</feature>
<dbReference type="EMBL" id="CWKI01000010">
    <property type="protein sequence ID" value="CTR09626.1"/>
    <property type="molecule type" value="Genomic_DNA"/>
</dbReference>
<dbReference type="Proteomes" id="UP000199069">
    <property type="component" value="Unassembled WGS sequence"/>
</dbReference>
<feature type="region of interest" description="Disordered" evidence="1">
    <location>
        <begin position="446"/>
        <end position="519"/>
    </location>
</feature>
<dbReference type="InterPro" id="IPR036691">
    <property type="entry name" value="Endo/exonu/phosph_ase_sf"/>
</dbReference>
<dbReference type="Gene3D" id="3.60.10.10">
    <property type="entry name" value="Endonuclease/exonuclease/phosphatase"/>
    <property type="match status" value="1"/>
</dbReference>
<dbReference type="Gene3D" id="3.30.420.10">
    <property type="entry name" value="Ribonuclease H-like superfamily/Ribonuclease H"/>
    <property type="match status" value="1"/>
</dbReference>
<dbReference type="SUPFAM" id="SSF56219">
    <property type="entry name" value="DNase I-like"/>
    <property type="match status" value="1"/>
</dbReference>
<dbReference type="PANTHER" id="PTHR33481:SF1">
    <property type="entry name" value="ENDONUCLEASE_EXONUCLEASE_PHOSPHATASE DOMAIN-CONTAINING PROTEIN-RELATED"/>
    <property type="match status" value="1"/>
</dbReference>
<dbReference type="Pfam" id="PF14529">
    <property type="entry name" value="Exo_endo_phos_2"/>
    <property type="match status" value="1"/>
</dbReference>
<feature type="region of interest" description="Disordered" evidence="1">
    <location>
        <begin position="267"/>
        <end position="292"/>
    </location>
</feature>
<feature type="compositionally biased region" description="Polar residues" evidence="1">
    <location>
        <begin position="583"/>
        <end position="595"/>
    </location>
</feature>
<evidence type="ECO:0000313" key="4">
    <source>
        <dbReference type="EMBL" id="CTR09626.1"/>
    </source>
</evidence>
<dbReference type="PANTHER" id="PTHR33481">
    <property type="entry name" value="REVERSE TRANSCRIPTASE"/>
    <property type="match status" value="1"/>
</dbReference>
<dbReference type="InterPro" id="IPR002156">
    <property type="entry name" value="RNaseH_domain"/>
</dbReference>
<sequence length="1773" mass="192571">MVLLPLPALDKALAAKLAHVQLCFDPLEWRHVKLAMRTLEELEADLKSFAPAKTAPSTPKTTLTRPAPTTTVSKIPVVSNRTPMKTTRVETPSTPDAPITTSTLQQVLQTAFESIHTRLDNIALSRARERALPPLPPATPPQPLSDDDEAANASFALATESPEPYRMPPPLAGATLVALRRVGVQVQALQAALSELERRGLGCPTLLRAMKVLHNEYKVLASAAPTTPRPAAPTCIVAPTPAKTVSTTTTTTSNSTHRSFAAVAALPPPPPSWPRPAPIPASPKKPAAEPTTPASHLVHLYAQPNLDIQKVCQTLGMPNTIPTTRTSKGDVLVRMPSASAAAHLRVAAAAAQLAPATPLWRFGVVVHGVPRVGEAKEMVVEGLEKRIGEGGVRSVRWLPGRRSGAQFGSMILVLWNNKEVSRITKGNGDVWIGPAVCVRCERAKGRKEMTNGEEAGQTAARPAGDAQTAQGAQKSSREGAADAPKPKQRGASEEKETKEEPARANLAKSGGNILTTSPVLPPKLSEFSIERSASNDFGAVIKEIKIPAGAMRQQVSHLPDEYAAPALHASAKSDGVETRVSEGPSSIAETENAPFSPSFHAPASKLYRTSTTPSTGASALSTSDMVLVGESPLSPTLAARRQEDPAPSFLESETTSGFWSHNPTPLDKRPTHLATHLSATNHHNQRRPRPTRSIILASTRLDPATTSQVAINSRDVVAVDVELATGEKAKIVRIYNPCDDKCAPRSHSTSTILPPLLASTPAPTLDFNLSHPDWDKSAGEPDDEAEKAVRTFSNAKLTHFLPPNTPPYYPRTKSHPPKPLDLVLTSLRAEERVVSCGIADDLESGSDHRPIRLVLALETSADTPPPRRAFRRTAPAILKRAFLDASTRLPTLPLLSPTDIGKRAEQLTNALQSAVSAATPLTGARAGRVVPWWDKELAEASKVAKNAANRAFRLRGIVKRAVEVNFAEREKRRRRIEMKALMKKKRERWEERELAEVKEATLWRTATHLSPYGSEARFGEDLLNSAELQENAPEGPTPPTLPWPELHKCEVALAIMQARPFAACGPDKIPNHILQLLLPHLLPHLVPLYRASLALGHVPSSWRDAACVVLCKPKKPDYRDPKAYRLMAFERCVAKVLERIVAARLAHLAELYSMFPRSHFGGRQRRSAEDAVVCVVDKIKSQWRNGNAVVGLALDVSKAFPSVQTEKLVTNLKSRGVAKSACRWIQSFLSHRTCTLQLEGVVSNAIEWNSGLPQGSPLFPILFLSYNSPLLETCETASTCGFGWIDNVNVLTWGRTVDDAVSTMNKLVPHLERWSDSHSSAFEPTKTEATIFLPPNHAAPVNPPAVVLRNHCIEYKPFLTMLGTKLDSSLSFRNHISACAARATVSTSAIALLARSKAGLAPKWARQLVEACVLPRLLWTLAAWFDPAKGKDKTRMLARVWKMAAMVSPNPAPPVDLARGKENGTHEHEQTVRNLPLGSLLVYTDGSMGDAGDVEAGVAAKLWDGGRVVLAEKEGVDVELWQSERRRMGQLQTVYTGELEGLRLALSSLLITQTANSPLAALISLDNTSALTHSTNPTSSSGQHLRLAIRQAFEELARTRKDLVVSLSWSLGHVRIEGNEAADVKAKEAVREQKESARAREERAKLKTHLKGRLAFVPAMAELFSGSEEEASNWEEAKPRARHLAKSSHLSHLARTGLPKDEDNDGFPATTSALWTAHKRAVIEQWNAEWALSSLARPLANVVKVAASAHKYYDGLSRRQATLLCRLRTDASA</sequence>
<dbReference type="InterPro" id="IPR012337">
    <property type="entry name" value="RNaseH-like_sf"/>
</dbReference>
<dbReference type="Pfam" id="PF00078">
    <property type="entry name" value="RVT_1"/>
    <property type="match status" value="1"/>
</dbReference>
<dbReference type="STRING" id="5286.A0A0K3CQZ3"/>
<evidence type="ECO:0000256" key="1">
    <source>
        <dbReference type="SAM" id="MobiDB-lite"/>
    </source>
</evidence>
<evidence type="ECO:0000313" key="5">
    <source>
        <dbReference type="Proteomes" id="UP000199069"/>
    </source>
</evidence>
<feature type="compositionally biased region" description="Pro residues" evidence="1">
    <location>
        <begin position="267"/>
        <end position="283"/>
    </location>
</feature>
<dbReference type="InterPro" id="IPR005135">
    <property type="entry name" value="Endo/exonuclease/phosphatase"/>
</dbReference>
<dbReference type="GO" id="GO:0003676">
    <property type="term" value="F:nucleic acid binding"/>
    <property type="evidence" value="ECO:0007669"/>
    <property type="project" value="InterPro"/>
</dbReference>
<accession>A0A0K3CQZ3</accession>
<evidence type="ECO:0000259" key="2">
    <source>
        <dbReference type="PROSITE" id="PS50878"/>
    </source>
</evidence>
<feature type="region of interest" description="Disordered" evidence="1">
    <location>
        <begin position="569"/>
        <end position="599"/>
    </location>
</feature>
<feature type="compositionally biased region" description="Basic and acidic residues" evidence="1">
    <location>
        <begin position="490"/>
        <end position="502"/>
    </location>
</feature>
<dbReference type="PROSITE" id="PS50879">
    <property type="entry name" value="RNASE_H_1"/>
    <property type="match status" value="1"/>
</dbReference>
<dbReference type="CDD" id="cd09276">
    <property type="entry name" value="Rnase_HI_RT_non_LTR"/>
    <property type="match status" value="1"/>
</dbReference>
<dbReference type="SUPFAM" id="SSF53098">
    <property type="entry name" value="Ribonuclease H-like"/>
    <property type="match status" value="1"/>
</dbReference>
<dbReference type="GO" id="GO:0004523">
    <property type="term" value="F:RNA-DNA hybrid ribonuclease activity"/>
    <property type="evidence" value="ECO:0007669"/>
    <property type="project" value="InterPro"/>
</dbReference>
<dbReference type="InterPro" id="IPR000477">
    <property type="entry name" value="RT_dom"/>
</dbReference>
<feature type="domain" description="RNase H type-1" evidence="3">
    <location>
        <begin position="1476"/>
        <end position="1631"/>
    </location>
</feature>
<reference evidence="4 5" key="1">
    <citation type="submission" date="2015-07" db="EMBL/GenBank/DDBJ databases">
        <authorList>
            <person name="Cajimat M.N.B."/>
            <person name="Milazzo M.L."/>
            <person name="Fulhorst C.F."/>
        </authorList>
    </citation>
    <scope>NUCLEOTIDE SEQUENCE [LARGE SCALE GENOMIC DNA]</scope>
    <source>
        <strain evidence="4">Single colony</strain>
    </source>
</reference>
<dbReference type="PROSITE" id="PS50878">
    <property type="entry name" value="RT_POL"/>
    <property type="match status" value="1"/>
</dbReference>
<proteinExistence type="predicted"/>
<protein>
    <submittedName>
        <fullName evidence="4">BY PROTMAP: gi|342319148|gb|EGU11098.1| Pol-like protein [Rhodotorula glutinis ATCC 204091]</fullName>
    </submittedName>
</protein>
<keyword evidence="5" id="KW-1185">Reference proteome</keyword>
<organism evidence="4 5">
    <name type="scientific">Rhodotorula toruloides</name>
    <name type="common">Yeast</name>
    <name type="synonym">Rhodosporidium toruloides</name>
    <dbReference type="NCBI Taxonomy" id="5286"/>
    <lineage>
        <taxon>Eukaryota</taxon>
        <taxon>Fungi</taxon>
        <taxon>Dikarya</taxon>
        <taxon>Basidiomycota</taxon>
        <taxon>Pucciniomycotina</taxon>
        <taxon>Microbotryomycetes</taxon>
        <taxon>Sporidiobolales</taxon>
        <taxon>Sporidiobolaceae</taxon>
        <taxon>Rhodotorula</taxon>
    </lineage>
</organism>
<dbReference type="InterPro" id="IPR036397">
    <property type="entry name" value="RNaseH_sf"/>
</dbReference>